<evidence type="ECO:0000256" key="1">
    <source>
        <dbReference type="SAM" id="Phobius"/>
    </source>
</evidence>
<dbReference type="AlphaFoldDB" id="A0A173MI30"/>
<keyword evidence="1" id="KW-0472">Membrane</keyword>
<dbReference type="Gene3D" id="1.20.144.10">
    <property type="entry name" value="Phosphatidic acid phosphatase type 2/haloperoxidase"/>
    <property type="match status" value="2"/>
</dbReference>
<dbReference type="CDD" id="cd03392">
    <property type="entry name" value="PAP2_like_2"/>
    <property type="match status" value="1"/>
</dbReference>
<keyword evidence="4" id="KW-1185">Reference proteome</keyword>
<feature type="transmembrane region" description="Helical" evidence="1">
    <location>
        <begin position="139"/>
        <end position="158"/>
    </location>
</feature>
<dbReference type="PANTHER" id="PTHR14969:SF13">
    <property type="entry name" value="AT30094P"/>
    <property type="match status" value="1"/>
</dbReference>
<dbReference type="InterPro" id="IPR000326">
    <property type="entry name" value="PAP2/HPO"/>
</dbReference>
<feature type="transmembrane region" description="Helical" evidence="1">
    <location>
        <begin position="196"/>
        <end position="216"/>
    </location>
</feature>
<feature type="transmembrane region" description="Helical" evidence="1">
    <location>
        <begin position="65"/>
        <end position="90"/>
    </location>
</feature>
<dbReference type="InterPro" id="IPR036938">
    <property type="entry name" value="PAP2/HPO_sf"/>
</dbReference>
<proteinExistence type="predicted"/>
<dbReference type="KEGG" id="fln:FLA_3297"/>
<dbReference type="Proteomes" id="UP000186917">
    <property type="component" value="Unassembled WGS sequence"/>
</dbReference>
<accession>A0A173MI30</accession>
<organism evidence="3 4">
    <name type="scientific">Filimonas lacunae</name>
    <dbReference type="NCBI Taxonomy" id="477680"/>
    <lineage>
        <taxon>Bacteria</taxon>
        <taxon>Pseudomonadati</taxon>
        <taxon>Bacteroidota</taxon>
        <taxon>Chitinophagia</taxon>
        <taxon>Chitinophagales</taxon>
        <taxon>Chitinophagaceae</taxon>
        <taxon>Filimonas</taxon>
    </lineage>
</organism>
<feature type="transmembrane region" description="Helical" evidence="1">
    <location>
        <begin position="12"/>
        <end position="39"/>
    </location>
</feature>
<feature type="transmembrane region" description="Helical" evidence="1">
    <location>
        <begin position="97"/>
        <end position="119"/>
    </location>
</feature>
<name>A0A173MI30_9BACT</name>
<dbReference type="OrthoDB" id="9773582at2"/>
<feature type="transmembrane region" description="Helical" evidence="1">
    <location>
        <begin position="170"/>
        <end position="190"/>
    </location>
</feature>
<protein>
    <submittedName>
        <fullName evidence="3">Undecaprenyl-diphosphatase</fullName>
    </submittedName>
</protein>
<evidence type="ECO:0000313" key="3">
    <source>
        <dbReference type="EMBL" id="SIS92188.1"/>
    </source>
</evidence>
<dbReference type="PANTHER" id="PTHR14969">
    <property type="entry name" value="SPHINGOSINE-1-PHOSPHATE PHOSPHOHYDROLASE"/>
    <property type="match status" value="1"/>
</dbReference>
<dbReference type="SUPFAM" id="SSF48317">
    <property type="entry name" value="Acid phosphatase/Vanadium-dependent haloperoxidase"/>
    <property type="match status" value="1"/>
</dbReference>
<dbReference type="EMBL" id="FTOR01000002">
    <property type="protein sequence ID" value="SIS92188.1"/>
    <property type="molecule type" value="Genomic_DNA"/>
</dbReference>
<dbReference type="STRING" id="477680.SAMN05421788_102102"/>
<evidence type="ECO:0000313" key="4">
    <source>
        <dbReference type="Proteomes" id="UP000186917"/>
    </source>
</evidence>
<reference evidence="4" key="1">
    <citation type="submission" date="2017-01" db="EMBL/GenBank/DDBJ databases">
        <authorList>
            <person name="Varghese N."/>
            <person name="Submissions S."/>
        </authorList>
    </citation>
    <scope>NUCLEOTIDE SEQUENCE [LARGE SCALE GENOMIC DNA]</scope>
    <source>
        <strain evidence="4">DSM 21054</strain>
    </source>
</reference>
<feature type="domain" description="Phosphatidic acid phosphatase type 2/haloperoxidase" evidence="2">
    <location>
        <begin position="98"/>
        <end position="211"/>
    </location>
</feature>
<gene>
    <name evidence="3" type="ORF">SAMN05421788_102102</name>
</gene>
<keyword evidence="1" id="KW-0812">Transmembrane</keyword>
<dbReference type="Pfam" id="PF01569">
    <property type="entry name" value="PAP2"/>
    <property type="match status" value="1"/>
</dbReference>
<dbReference type="RefSeq" id="WP_076377614.1">
    <property type="nucleotide sequence ID" value="NZ_AP017422.1"/>
</dbReference>
<dbReference type="SMART" id="SM00014">
    <property type="entry name" value="acidPPc"/>
    <property type="match status" value="1"/>
</dbReference>
<evidence type="ECO:0000259" key="2">
    <source>
        <dbReference type="SMART" id="SM00014"/>
    </source>
</evidence>
<sequence length="223" mass="25526">MAEQTKTGWLRLLSLDILIAAVLCFIAIILFAFVAHTIVLNKQDLFDTRFFQFFQQYTTPLHTRIALFITFFGSGTFLLPFYLLVIIVLWFARKRNYAVITGAIAIVSFILGAVLKNLFQRERPLLEHLDAAAGGYSFPSGHTLAIFTFAGMMMYHAWHTRWKTTARVGVCLFLWAFACLVGLSRIYLHVHFASDVLGGLCVTIIWLGICFIYFHWGTKRWLV</sequence>
<keyword evidence="1" id="KW-1133">Transmembrane helix</keyword>